<dbReference type="FunFam" id="3.30.505.10:FF:000018">
    <property type="entry name" value="Tyrosine-protein phosphatase non-receptor type"/>
    <property type="match status" value="1"/>
</dbReference>
<evidence type="ECO:0000313" key="11">
    <source>
        <dbReference type="EnsemblMetazoa" id="AMEM002010-PA"/>
    </source>
</evidence>
<dbReference type="CDD" id="cd10340">
    <property type="entry name" value="SH2_N-SH2_SHP_like"/>
    <property type="match status" value="1"/>
</dbReference>
<dbReference type="PANTHER" id="PTHR46257">
    <property type="entry name" value="TYROSINE-PROTEIN PHOSPHATASE CORKSCREW"/>
    <property type="match status" value="1"/>
</dbReference>
<dbReference type="GO" id="GO:0001784">
    <property type="term" value="F:phosphotyrosine residue binding"/>
    <property type="evidence" value="ECO:0007669"/>
    <property type="project" value="TreeGrafter"/>
</dbReference>
<sequence length="125" mass="14205">MMGLDAKLWFHRSVSGVEAETMLLERGFDGSFLARYSSSSPGAFTLSVRRGQEVTHIKIQNNGDFFDLYGGEKFATLSELVQYYMENGDQLKEKNGQIIELKQPLICAEPTTERSDSETWREVSR</sequence>
<keyword evidence="5" id="KW-0378">Hydrolase</keyword>
<dbReference type="Pfam" id="PF00017">
    <property type="entry name" value="SH2"/>
    <property type="match status" value="1"/>
</dbReference>
<keyword evidence="7 9" id="KW-0727">SH2 domain</keyword>
<dbReference type="SMART" id="SM00252">
    <property type="entry name" value="SH2"/>
    <property type="match status" value="1"/>
</dbReference>
<organism evidence="11 12">
    <name type="scientific">Anopheles merus</name>
    <name type="common">Mosquito</name>
    <dbReference type="NCBI Taxonomy" id="30066"/>
    <lineage>
        <taxon>Eukaryota</taxon>
        <taxon>Metazoa</taxon>
        <taxon>Ecdysozoa</taxon>
        <taxon>Arthropoda</taxon>
        <taxon>Hexapoda</taxon>
        <taxon>Insecta</taxon>
        <taxon>Pterygota</taxon>
        <taxon>Neoptera</taxon>
        <taxon>Endopterygota</taxon>
        <taxon>Diptera</taxon>
        <taxon>Nematocera</taxon>
        <taxon>Culicoidea</taxon>
        <taxon>Culicidae</taxon>
        <taxon>Anophelinae</taxon>
        <taxon>Anopheles</taxon>
    </lineage>
</organism>
<dbReference type="GO" id="GO:0005737">
    <property type="term" value="C:cytoplasm"/>
    <property type="evidence" value="ECO:0007669"/>
    <property type="project" value="UniProtKB-SubCell"/>
</dbReference>
<evidence type="ECO:0000313" key="12">
    <source>
        <dbReference type="Proteomes" id="UP000075903"/>
    </source>
</evidence>
<dbReference type="PROSITE" id="PS50001">
    <property type="entry name" value="SH2"/>
    <property type="match status" value="1"/>
</dbReference>
<evidence type="ECO:0000259" key="10">
    <source>
        <dbReference type="PROSITE" id="PS50001"/>
    </source>
</evidence>
<dbReference type="GO" id="GO:0035556">
    <property type="term" value="P:intracellular signal transduction"/>
    <property type="evidence" value="ECO:0007669"/>
    <property type="project" value="TreeGrafter"/>
</dbReference>
<keyword evidence="3" id="KW-0963">Cytoplasm</keyword>
<dbReference type="GO" id="GO:0030154">
    <property type="term" value="P:cell differentiation"/>
    <property type="evidence" value="ECO:0007669"/>
    <property type="project" value="TreeGrafter"/>
</dbReference>
<dbReference type="GO" id="GO:0004726">
    <property type="term" value="F:non-membrane spanning protein tyrosine phosphatase activity"/>
    <property type="evidence" value="ECO:0007669"/>
    <property type="project" value="TreeGrafter"/>
</dbReference>
<dbReference type="SUPFAM" id="SSF55550">
    <property type="entry name" value="SH2 domain"/>
    <property type="match status" value="1"/>
</dbReference>
<dbReference type="GO" id="GO:0000278">
    <property type="term" value="P:mitotic cell cycle"/>
    <property type="evidence" value="ECO:0007669"/>
    <property type="project" value="TreeGrafter"/>
</dbReference>
<comment type="catalytic activity">
    <reaction evidence="8">
        <text>O-phospho-L-tyrosyl-[protein] + H2O = L-tyrosyl-[protein] + phosphate</text>
        <dbReference type="Rhea" id="RHEA:10684"/>
        <dbReference type="Rhea" id="RHEA-COMP:10136"/>
        <dbReference type="Rhea" id="RHEA-COMP:20101"/>
        <dbReference type="ChEBI" id="CHEBI:15377"/>
        <dbReference type="ChEBI" id="CHEBI:43474"/>
        <dbReference type="ChEBI" id="CHEBI:46858"/>
        <dbReference type="ChEBI" id="CHEBI:61978"/>
        <dbReference type="EC" id="3.1.3.48"/>
    </reaction>
</comment>
<dbReference type="InterPro" id="IPR036860">
    <property type="entry name" value="SH2_dom_sf"/>
</dbReference>
<evidence type="ECO:0000256" key="6">
    <source>
        <dbReference type="ARBA" id="ARBA00022912"/>
    </source>
</evidence>
<evidence type="ECO:0000256" key="5">
    <source>
        <dbReference type="ARBA" id="ARBA00022801"/>
    </source>
</evidence>
<dbReference type="VEuPathDB" id="VectorBase:AMEM21_015817"/>
<dbReference type="AlphaFoldDB" id="A0A182UQS1"/>
<keyword evidence="12" id="KW-1185">Reference proteome</keyword>
<keyword evidence="4" id="KW-0677">Repeat</keyword>
<name>A0A182UQS1_ANOME</name>
<evidence type="ECO:0000256" key="2">
    <source>
        <dbReference type="ARBA" id="ARBA00013064"/>
    </source>
</evidence>
<dbReference type="Gene3D" id="3.30.505.10">
    <property type="entry name" value="SH2 domain"/>
    <property type="match status" value="1"/>
</dbReference>
<dbReference type="Proteomes" id="UP000075903">
    <property type="component" value="Unassembled WGS sequence"/>
</dbReference>
<evidence type="ECO:0000256" key="4">
    <source>
        <dbReference type="ARBA" id="ARBA00022737"/>
    </source>
</evidence>
<feature type="domain" description="SH2" evidence="10">
    <location>
        <begin position="9"/>
        <end position="105"/>
    </location>
</feature>
<evidence type="ECO:0000256" key="3">
    <source>
        <dbReference type="ARBA" id="ARBA00022490"/>
    </source>
</evidence>
<evidence type="ECO:0000256" key="7">
    <source>
        <dbReference type="ARBA" id="ARBA00022999"/>
    </source>
</evidence>
<evidence type="ECO:0000256" key="8">
    <source>
        <dbReference type="ARBA" id="ARBA00051722"/>
    </source>
</evidence>
<dbReference type="VEuPathDB" id="VectorBase:AMEM002010"/>
<accession>A0A182UQS1</accession>
<dbReference type="InterPro" id="IPR052123">
    <property type="entry name" value="Non-rcpt_Tyr_Phosphatase"/>
</dbReference>
<protein>
    <recommendedName>
        <fullName evidence="2">protein-tyrosine-phosphatase</fullName>
        <ecNumber evidence="2">3.1.3.48</ecNumber>
    </recommendedName>
</protein>
<dbReference type="PRINTS" id="PR00401">
    <property type="entry name" value="SH2DOMAIN"/>
</dbReference>
<dbReference type="STRING" id="30066.A0A182UQS1"/>
<proteinExistence type="predicted"/>
<dbReference type="EC" id="3.1.3.48" evidence="2"/>
<reference evidence="11" key="1">
    <citation type="submission" date="2020-05" db="UniProtKB">
        <authorList>
            <consortium name="EnsemblMetazoa"/>
        </authorList>
    </citation>
    <scope>IDENTIFICATION</scope>
    <source>
        <strain evidence="11">MAF</strain>
    </source>
</reference>
<keyword evidence="6" id="KW-0904">Protein phosphatase</keyword>
<evidence type="ECO:0000256" key="9">
    <source>
        <dbReference type="PROSITE-ProRule" id="PRU00191"/>
    </source>
</evidence>
<dbReference type="InterPro" id="IPR000980">
    <property type="entry name" value="SH2"/>
</dbReference>
<dbReference type="EnsemblMetazoa" id="AMEM002010-RA">
    <property type="protein sequence ID" value="AMEM002010-PA"/>
    <property type="gene ID" value="AMEM002010"/>
</dbReference>
<comment type="subcellular location">
    <subcellularLocation>
        <location evidence="1">Cytoplasm</location>
    </subcellularLocation>
</comment>
<dbReference type="PANTHER" id="PTHR46257:SF3">
    <property type="entry name" value="TYROSINE-PROTEIN PHOSPHATASE CORKSCREW"/>
    <property type="match status" value="1"/>
</dbReference>
<evidence type="ECO:0000256" key="1">
    <source>
        <dbReference type="ARBA" id="ARBA00004496"/>
    </source>
</evidence>